<reference evidence="3" key="1">
    <citation type="submission" date="2022-12" db="EMBL/GenBank/DDBJ databases">
        <title>Phocaeicola acetigenes sp. nov., isolated feces from a healthy human.</title>
        <authorList>
            <person name="Do H."/>
            <person name="Ha Y.B."/>
            <person name="Kim J.-S."/>
            <person name="Suh M.K."/>
            <person name="Kim H.S."/>
            <person name="Lee J.-S."/>
        </authorList>
    </citation>
    <scope>NUCLEOTIDE SEQUENCE</scope>
    <source>
        <strain evidence="3">KGMB11183</strain>
    </source>
</reference>
<gene>
    <name evidence="3" type="ORF">O6P32_04965</name>
</gene>
<accession>A0ABT4PG86</accession>
<comment type="caution">
    <text evidence="3">The sequence shown here is derived from an EMBL/GenBank/DDBJ whole genome shotgun (WGS) entry which is preliminary data.</text>
</comment>
<dbReference type="EMBL" id="JAPZVM010000003">
    <property type="protein sequence ID" value="MCZ8372060.1"/>
    <property type="molecule type" value="Genomic_DNA"/>
</dbReference>
<dbReference type="Proteomes" id="UP001141933">
    <property type="component" value="Unassembled WGS sequence"/>
</dbReference>
<dbReference type="InterPro" id="IPR015943">
    <property type="entry name" value="WD40/YVTN_repeat-like_dom_sf"/>
</dbReference>
<organism evidence="3 4">
    <name type="scientific">Phocaeicola acetigenes</name>
    <dbReference type="NCBI Taxonomy" id="3016083"/>
    <lineage>
        <taxon>Bacteria</taxon>
        <taxon>Pseudomonadati</taxon>
        <taxon>Bacteroidota</taxon>
        <taxon>Bacteroidia</taxon>
        <taxon>Bacteroidales</taxon>
        <taxon>Bacteroidaceae</taxon>
        <taxon>Phocaeicola</taxon>
    </lineage>
</organism>
<evidence type="ECO:0000256" key="1">
    <source>
        <dbReference type="SAM" id="MobiDB-lite"/>
    </source>
</evidence>
<evidence type="ECO:0000313" key="4">
    <source>
        <dbReference type="Proteomes" id="UP001141933"/>
    </source>
</evidence>
<dbReference type="RefSeq" id="WP_269877149.1">
    <property type="nucleotide sequence ID" value="NZ_JAPZVM010000003.1"/>
</dbReference>
<name>A0ABT4PG86_9BACT</name>
<dbReference type="InterPro" id="IPR031815">
    <property type="entry name" value="DUF5074"/>
</dbReference>
<dbReference type="Gene3D" id="2.130.10.10">
    <property type="entry name" value="YVTN repeat-like/Quinoprotein amine dehydrogenase"/>
    <property type="match status" value="1"/>
</dbReference>
<feature type="chain" id="PRO_5045447344" evidence="2">
    <location>
        <begin position="26"/>
        <end position="656"/>
    </location>
</feature>
<dbReference type="SUPFAM" id="SSF50969">
    <property type="entry name" value="YVTN repeat-like/Quinoprotein amine dehydrogenase"/>
    <property type="match status" value="1"/>
</dbReference>
<evidence type="ECO:0000313" key="3">
    <source>
        <dbReference type="EMBL" id="MCZ8372060.1"/>
    </source>
</evidence>
<evidence type="ECO:0000256" key="2">
    <source>
        <dbReference type="SAM" id="SignalP"/>
    </source>
</evidence>
<protein>
    <submittedName>
        <fullName evidence="3">YncE family protein</fullName>
    </submittedName>
</protein>
<sequence>MRRKRTTIILLLSCVLFLCMSCDDMEDKPYADGGSIQETGTAEMYVLCEGLFNLNNSSLYRYSFNSSSYVRDYFLAMNNRGLGDTANDMAVYNDRLYIVVNVSSTVEVIDLYTGLSVKQIPVLCENGSSRQPRAIAFQGGKAYVCSFDGTVSRIDLNTLEVDGVIEVGRNADDLCVQNGKLYVSNSGGLDTEGIGVDRTVSVVDLASFTELKKIEVGPNPGKILAGPEDKVYVVTRGEHIETGNYQFVQIDAETDCVTNTFNEKVLNFAINNDVAYLYNYNYQTQETGFKMFSLTEGRVLREEFITDDTRIETPYAIEVNPYSGNVYISEAYSYTLEGDVLCFSPEGKLLSRLKQVGLNPNTIIFRDVSSDNPDPEEPEDPDAPTPYANKVFQYRPAPGQFVNTTTTAYKDGFTTEAQVLEYATERLQKHSLLSLGGFGGYIVVGFQQPIPNIEGAYDFKIHGNAYYNPNAWQNRPGGSAEPGIVMVAKDVNGNGIPDDTWYELAGSEYGKDSEIRNYQITYYRPNPADSDVRWTDNQGNEGYVLRNFAHVQESYYPLWIEKDEMTFTGVRLKDNAVKENGMWIEYAYDWGYADNHPNDTDMAKFKIDWAVDAYGQPVLLDEIDFVKIYTAVNLDAGQLGEASTEITTVENLHFEP</sequence>
<dbReference type="InterPro" id="IPR011044">
    <property type="entry name" value="Quino_amine_DH_bsu"/>
</dbReference>
<feature type="compositionally biased region" description="Acidic residues" evidence="1">
    <location>
        <begin position="373"/>
        <end position="382"/>
    </location>
</feature>
<dbReference type="InterPro" id="IPR051200">
    <property type="entry name" value="Host-pathogen_enzymatic-act"/>
</dbReference>
<dbReference type="PANTHER" id="PTHR47197">
    <property type="entry name" value="PROTEIN NIRF"/>
    <property type="match status" value="1"/>
</dbReference>
<proteinExistence type="predicted"/>
<feature type="signal peptide" evidence="2">
    <location>
        <begin position="1"/>
        <end position="25"/>
    </location>
</feature>
<feature type="region of interest" description="Disordered" evidence="1">
    <location>
        <begin position="366"/>
        <end position="386"/>
    </location>
</feature>
<keyword evidence="4" id="KW-1185">Reference proteome</keyword>
<keyword evidence="2" id="KW-0732">Signal</keyword>
<dbReference type="Pfam" id="PF16819">
    <property type="entry name" value="DUF5074"/>
    <property type="match status" value="1"/>
</dbReference>
<dbReference type="PANTHER" id="PTHR47197:SF3">
    <property type="entry name" value="DIHYDRO-HEME D1 DEHYDROGENASE"/>
    <property type="match status" value="1"/>
</dbReference>